<dbReference type="PANTHER" id="PTHR24220:SF86">
    <property type="entry name" value="ABC TRANSPORTER ABCH.1"/>
    <property type="match status" value="1"/>
</dbReference>
<dbReference type="GO" id="GO:0022857">
    <property type="term" value="F:transmembrane transporter activity"/>
    <property type="evidence" value="ECO:0007669"/>
    <property type="project" value="UniProtKB-ARBA"/>
</dbReference>
<feature type="domain" description="ABC transporter" evidence="5">
    <location>
        <begin position="4"/>
        <end position="230"/>
    </location>
</feature>
<accession>A0A9E8LTI6</accession>
<dbReference type="SMART" id="SM00382">
    <property type="entry name" value="AAA"/>
    <property type="match status" value="1"/>
</dbReference>
<dbReference type="GO" id="GO:0005886">
    <property type="term" value="C:plasma membrane"/>
    <property type="evidence" value="ECO:0007669"/>
    <property type="project" value="TreeGrafter"/>
</dbReference>
<evidence type="ECO:0000256" key="3">
    <source>
        <dbReference type="ARBA" id="ARBA00022741"/>
    </source>
</evidence>
<dbReference type="InterPro" id="IPR017871">
    <property type="entry name" value="ABC_transporter-like_CS"/>
</dbReference>
<keyword evidence="4 6" id="KW-0067">ATP-binding</keyword>
<comment type="similarity">
    <text evidence="1">Belongs to the ABC transporter superfamily.</text>
</comment>
<dbReference type="InterPro" id="IPR017911">
    <property type="entry name" value="MacB-like_ATP-bd"/>
</dbReference>
<keyword evidence="7" id="KW-1185">Reference proteome</keyword>
<dbReference type="Pfam" id="PF00005">
    <property type="entry name" value="ABC_tran"/>
    <property type="match status" value="1"/>
</dbReference>
<dbReference type="PANTHER" id="PTHR24220">
    <property type="entry name" value="IMPORT ATP-BINDING PROTEIN"/>
    <property type="match status" value="1"/>
</dbReference>
<dbReference type="SUPFAM" id="SSF52540">
    <property type="entry name" value="P-loop containing nucleoside triphosphate hydrolases"/>
    <property type="match status" value="1"/>
</dbReference>
<keyword evidence="2" id="KW-0813">Transport</keyword>
<organism evidence="6 7">
    <name type="scientific">Fervidibacillus albus</name>
    <dbReference type="NCBI Taxonomy" id="2980026"/>
    <lineage>
        <taxon>Bacteria</taxon>
        <taxon>Bacillati</taxon>
        <taxon>Bacillota</taxon>
        <taxon>Bacilli</taxon>
        <taxon>Bacillales</taxon>
        <taxon>Bacillaceae</taxon>
        <taxon>Fervidibacillus</taxon>
    </lineage>
</organism>
<dbReference type="GO" id="GO:0098796">
    <property type="term" value="C:membrane protein complex"/>
    <property type="evidence" value="ECO:0007669"/>
    <property type="project" value="UniProtKB-ARBA"/>
</dbReference>
<reference evidence="6" key="1">
    <citation type="submission" date="2022-09" db="EMBL/GenBank/DDBJ databases">
        <title>Complete Genomes of Fervidibacillus albus and Fervidibacillus halotolerans isolated from tidal flat sediments.</title>
        <authorList>
            <person name="Kwon K.K."/>
            <person name="Yang S.-H."/>
            <person name="Park M.J."/>
            <person name="Oh H.-M."/>
        </authorList>
    </citation>
    <scope>NUCLEOTIDE SEQUENCE</scope>
    <source>
        <strain evidence="6">MEBiC13591</strain>
    </source>
</reference>
<evidence type="ECO:0000259" key="5">
    <source>
        <dbReference type="PROSITE" id="PS50893"/>
    </source>
</evidence>
<gene>
    <name evidence="6" type="ORF">OE104_11895</name>
</gene>
<dbReference type="GO" id="GO:0005524">
    <property type="term" value="F:ATP binding"/>
    <property type="evidence" value="ECO:0007669"/>
    <property type="project" value="UniProtKB-KW"/>
</dbReference>
<dbReference type="Proteomes" id="UP001164718">
    <property type="component" value="Chromosome"/>
</dbReference>
<sequence>MIILRLEHVTKIYQTTSEQIFALNQINLNVRKGQFIGILGPSGSGKTTLLQIMGMLEQPTEGKVWIDGQDTSQLSEREITALRHEKISFVFQQYQLLPSLTVIENVLLPVMTFKKDKHLIERAEFFIDRVGLSHRRNHPPAKLSGGEQQRLAIARALMNDPDIILADEPTGNLDQETTTKIMDYFKEIHEMEKKTIVMVTHNLELTDYMEQTYWMRNGTIENDRKLKVSE</sequence>
<dbReference type="InterPro" id="IPR003593">
    <property type="entry name" value="AAA+_ATPase"/>
</dbReference>
<evidence type="ECO:0000256" key="2">
    <source>
        <dbReference type="ARBA" id="ARBA00022448"/>
    </source>
</evidence>
<dbReference type="Gene3D" id="3.40.50.300">
    <property type="entry name" value="P-loop containing nucleotide triphosphate hydrolases"/>
    <property type="match status" value="1"/>
</dbReference>
<dbReference type="EMBL" id="CP106878">
    <property type="protein sequence ID" value="WAA09261.1"/>
    <property type="molecule type" value="Genomic_DNA"/>
</dbReference>
<name>A0A9E8LTI6_9BACI</name>
<dbReference type="GO" id="GO:0016887">
    <property type="term" value="F:ATP hydrolysis activity"/>
    <property type="evidence" value="ECO:0007669"/>
    <property type="project" value="InterPro"/>
</dbReference>
<keyword evidence="3" id="KW-0547">Nucleotide-binding</keyword>
<dbReference type="RefSeq" id="WP_275417043.1">
    <property type="nucleotide sequence ID" value="NZ_CP106878.1"/>
</dbReference>
<dbReference type="FunFam" id="3.40.50.300:FF:000032">
    <property type="entry name" value="Export ABC transporter ATP-binding protein"/>
    <property type="match status" value="1"/>
</dbReference>
<evidence type="ECO:0000313" key="6">
    <source>
        <dbReference type="EMBL" id="WAA09261.1"/>
    </source>
</evidence>
<protein>
    <submittedName>
        <fullName evidence="6">ABC transporter ATP-binding protein</fullName>
    </submittedName>
</protein>
<evidence type="ECO:0000313" key="7">
    <source>
        <dbReference type="Proteomes" id="UP001164718"/>
    </source>
</evidence>
<dbReference type="KEGG" id="faf:OE104_11895"/>
<dbReference type="InterPro" id="IPR027417">
    <property type="entry name" value="P-loop_NTPase"/>
</dbReference>
<dbReference type="InterPro" id="IPR003439">
    <property type="entry name" value="ABC_transporter-like_ATP-bd"/>
</dbReference>
<dbReference type="InterPro" id="IPR015854">
    <property type="entry name" value="ABC_transpr_LolD-like"/>
</dbReference>
<evidence type="ECO:0000256" key="4">
    <source>
        <dbReference type="ARBA" id="ARBA00022840"/>
    </source>
</evidence>
<proteinExistence type="inferred from homology"/>
<dbReference type="PROSITE" id="PS50893">
    <property type="entry name" value="ABC_TRANSPORTER_2"/>
    <property type="match status" value="1"/>
</dbReference>
<dbReference type="PROSITE" id="PS00211">
    <property type="entry name" value="ABC_TRANSPORTER_1"/>
    <property type="match status" value="1"/>
</dbReference>
<dbReference type="CDD" id="cd03255">
    <property type="entry name" value="ABC_MJ0796_LolCDE_FtsE"/>
    <property type="match status" value="1"/>
</dbReference>
<evidence type="ECO:0000256" key="1">
    <source>
        <dbReference type="ARBA" id="ARBA00005417"/>
    </source>
</evidence>
<dbReference type="AlphaFoldDB" id="A0A9E8LTI6"/>